<dbReference type="InterPro" id="IPR018967">
    <property type="entry name" value="FeS-contain_CDGSH-typ"/>
</dbReference>
<evidence type="ECO:0000256" key="1">
    <source>
        <dbReference type="ARBA" id="ARBA00004167"/>
    </source>
</evidence>
<dbReference type="GO" id="GO:0046872">
    <property type="term" value="F:metal ion binding"/>
    <property type="evidence" value="ECO:0007669"/>
    <property type="project" value="UniProtKB-UniRule"/>
</dbReference>
<evidence type="ECO:0000313" key="13">
    <source>
        <dbReference type="Proteomes" id="UP001187531"/>
    </source>
</evidence>
<dbReference type="InterPro" id="IPR019610">
    <property type="entry name" value="FeS-contain_mitoNEET_N"/>
</dbReference>
<name>A0AA88ILJ5_ARTSF</name>
<evidence type="ECO:0000256" key="3">
    <source>
        <dbReference type="ARBA" id="ARBA00022692"/>
    </source>
</evidence>
<evidence type="ECO:0000256" key="8">
    <source>
        <dbReference type="ARBA" id="ARBA00023014"/>
    </source>
</evidence>
<keyword evidence="6" id="KW-1133">Transmembrane helix</keyword>
<evidence type="ECO:0000256" key="7">
    <source>
        <dbReference type="ARBA" id="ARBA00023004"/>
    </source>
</evidence>
<accession>A0AA88ILJ5</accession>
<dbReference type="InterPro" id="IPR045131">
    <property type="entry name" value="CISD1/2"/>
</dbReference>
<dbReference type="GO" id="GO:0005789">
    <property type="term" value="C:endoplasmic reticulum membrane"/>
    <property type="evidence" value="ECO:0007669"/>
    <property type="project" value="UniProtKB-SubCell"/>
</dbReference>
<keyword evidence="13" id="KW-1185">Reference proteome</keyword>
<dbReference type="SMART" id="SM00704">
    <property type="entry name" value="ZnF_CDGSH"/>
    <property type="match status" value="1"/>
</dbReference>
<dbReference type="GO" id="GO:0051537">
    <property type="term" value="F:2 iron, 2 sulfur cluster binding"/>
    <property type="evidence" value="ECO:0007669"/>
    <property type="project" value="UniProtKB-UniRule"/>
</dbReference>
<keyword evidence="7 10" id="KW-0408">Iron</keyword>
<dbReference type="Pfam" id="PF09360">
    <property type="entry name" value="zf-CDGSH"/>
    <property type="match status" value="1"/>
</dbReference>
<keyword evidence="4 10" id="KW-0001">2Fe-2S</keyword>
<dbReference type="GO" id="GO:0010506">
    <property type="term" value="P:regulation of autophagy"/>
    <property type="evidence" value="ECO:0007669"/>
    <property type="project" value="UniProtKB-UniRule"/>
</dbReference>
<dbReference type="PANTHER" id="PTHR13680">
    <property type="entry name" value="CDGSH IRON-SULFUR DOMAIN-CONTAINING PROTEIN 1"/>
    <property type="match status" value="1"/>
</dbReference>
<feature type="domain" description="Iron-binding zinc finger CDGSH type" evidence="11">
    <location>
        <begin position="77"/>
        <end position="115"/>
    </location>
</feature>
<comment type="similarity">
    <text evidence="2 10">Belongs to the CISD protein family. CISD2 subfamily.</text>
</comment>
<evidence type="ECO:0000313" key="12">
    <source>
        <dbReference type="EMBL" id="KAK2726016.1"/>
    </source>
</evidence>
<sequence length="132" mass="14909">MESFSNLVRIHVPNYLAGLPLPKSIGGWFKLNFRECLQLVPFLTIVGGSVYLTHKSCKNYFNRKPPVNPEIKKDAQKVVDSFTAEEFKAKTAFCRCWRSANFPYCDGSHNAYNKECCDNVGPLVISAKAEEN</sequence>
<keyword evidence="9" id="KW-0472">Membrane</keyword>
<keyword evidence="5 10" id="KW-0479">Metal-binding</keyword>
<comment type="caution">
    <text evidence="12">The sequence shown here is derived from an EMBL/GenBank/DDBJ whole genome shotgun (WGS) entry which is preliminary data.</text>
</comment>
<evidence type="ECO:0000256" key="2">
    <source>
        <dbReference type="ARBA" id="ARBA00008624"/>
    </source>
</evidence>
<evidence type="ECO:0000256" key="5">
    <source>
        <dbReference type="ARBA" id="ARBA00022723"/>
    </source>
</evidence>
<evidence type="ECO:0000256" key="4">
    <source>
        <dbReference type="ARBA" id="ARBA00022714"/>
    </source>
</evidence>
<dbReference type="Proteomes" id="UP001187531">
    <property type="component" value="Unassembled WGS sequence"/>
</dbReference>
<dbReference type="InterPro" id="IPR042216">
    <property type="entry name" value="MitoNEET_CISD"/>
</dbReference>
<dbReference type="PANTHER" id="PTHR13680:SF5">
    <property type="entry name" value="CDGSH IRON-SULFUR DOMAIN-CONTAINING PROTEIN 1"/>
    <property type="match status" value="1"/>
</dbReference>
<evidence type="ECO:0000259" key="11">
    <source>
        <dbReference type="SMART" id="SM00704"/>
    </source>
</evidence>
<reference evidence="12" key="1">
    <citation type="submission" date="2023-07" db="EMBL/GenBank/DDBJ databases">
        <title>Chromosome-level genome assembly of Artemia franciscana.</title>
        <authorList>
            <person name="Jo E."/>
        </authorList>
    </citation>
    <scope>NUCLEOTIDE SEQUENCE</scope>
    <source>
        <tissue evidence="12">Whole body</tissue>
    </source>
</reference>
<comment type="cofactor">
    <cofactor evidence="10">
        <name>[2Fe-2S] cluster</name>
        <dbReference type="ChEBI" id="CHEBI:190135"/>
    </cofactor>
    <text evidence="10">Binds 1 [2Fe-2S] cluster.</text>
</comment>
<keyword evidence="10" id="KW-0256">Endoplasmic reticulum</keyword>
<organism evidence="12 13">
    <name type="scientific">Artemia franciscana</name>
    <name type="common">Brine shrimp</name>
    <name type="synonym">Artemia sanfranciscana</name>
    <dbReference type="NCBI Taxonomy" id="6661"/>
    <lineage>
        <taxon>Eukaryota</taxon>
        <taxon>Metazoa</taxon>
        <taxon>Ecdysozoa</taxon>
        <taxon>Arthropoda</taxon>
        <taxon>Crustacea</taxon>
        <taxon>Branchiopoda</taxon>
        <taxon>Anostraca</taxon>
        <taxon>Artemiidae</taxon>
        <taxon>Artemia</taxon>
    </lineage>
</organism>
<dbReference type="AlphaFoldDB" id="A0AA88ILJ5"/>
<dbReference type="GO" id="GO:0005741">
    <property type="term" value="C:mitochondrial outer membrane"/>
    <property type="evidence" value="ECO:0007669"/>
    <property type="project" value="TreeGrafter"/>
</dbReference>
<dbReference type="Pfam" id="PF10660">
    <property type="entry name" value="MitoNEET_N"/>
    <property type="match status" value="1"/>
</dbReference>
<keyword evidence="3" id="KW-0812">Transmembrane</keyword>
<evidence type="ECO:0000256" key="10">
    <source>
        <dbReference type="RuleBase" id="RU369084"/>
    </source>
</evidence>
<evidence type="ECO:0000256" key="6">
    <source>
        <dbReference type="ARBA" id="ARBA00022989"/>
    </source>
</evidence>
<gene>
    <name evidence="12" type="ORF">QYM36_000471</name>
</gene>
<dbReference type="Gene3D" id="3.40.5.90">
    <property type="entry name" value="CDGSH iron-sulfur domain, mitoNEET-type"/>
    <property type="match status" value="1"/>
</dbReference>
<comment type="subcellular location">
    <subcellularLocation>
        <location evidence="10">Endoplasmic reticulum membrane</location>
        <topology evidence="10">Single-pass membrane protein</topology>
    </subcellularLocation>
    <subcellularLocation>
        <location evidence="1">Membrane</location>
        <topology evidence="1">Single-pass membrane protein</topology>
    </subcellularLocation>
</comment>
<keyword evidence="8 10" id="KW-0411">Iron-sulfur</keyword>
<proteinExistence type="inferred from homology"/>
<protein>
    <recommendedName>
        <fullName evidence="10">CDGSH iron-sulfur domain-containing protein 2 homologue</fullName>
    </recommendedName>
</protein>
<evidence type="ECO:0000256" key="9">
    <source>
        <dbReference type="ARBA" id="ARBA00023136"/>
    </source>
</evidence>
<dbReference type="EMBL" id="JAVRJZ010000002">
    <property type="protein sequence ID" value="KAK2726016.1"/>
    <property type="molecule type" value="Genomic_DNA"/>
</dbReference>